<comment type="subunit">
    <text evidence="8">Homodimer.</text>
</comment>
<dbReference type="RefSeq" id="WP_059351008.1">
    <property type="nucleotide sequence ID" value="NZ_LDYG01000028.1"/>
</dbReference>
<comment type="caution">
    <text evidence="8">Lacks conserved residue(s) required for the propagation of feature annotation.</text>
</comment>
<dbReference type="PROSITE" id="PS01326">
    <property type="entry name" value="DAP_EPIMERASE"/>
    <property type="match status" value="1"/>
</dbReference>
<evidence type="ECO:0000256" key="7">
    <source>
        <dbReference type="ARBA" id="ARBA00051712"/>
    </source>
</evidence>
<feature type="active site" description="Proton acceptor" evidence="8">
    <location>
        <position position="227"/>
    </location>
</feature>
<comment type="subcellular location">
    <subcellularLocation>
        <location evidence="8">Cytoplasm</location>
    </subcellularLocation>
</comment>
<dbReference type="GO" id="GO:0005829">
    <property type="term" value="C:cytosol"/>
    <property type="evidence" value="ECO:0007669"/>
    <property type="project" value="TreeGrafter"/>
</dbReference>
<dbReference type="EC" id="5.1.1.7" evidence="3 8"/>
<dbReference type="InterPro" id="IPR018510">
    <property type="entry name" value="DAP_epimerase_AS"/>
</dbReference>
<comment type="caution">
    <text evidence="10">The sequence shown here is derived from an EMBL/GenBank/DDBJ whole genome shotgun (WGS) entry which is preliminary data.</text>
</comment>
<feature type="site" description="Could be important to modulate the pK values of the two catalytic cysteine residues" evidence="8">
    <location>
        <position position="166"/>
    </location>
</feature>
<feature type="active site" evidence="9">
    <location>
        <position position="76"/>
    </location>
</feature>
<evidence type="ECO:0000256" key="3">
    <source>
        <dbReference type="ARBA" id="ARBA00013080"/>
    </source>
</evidence>
<evidence type="ECO:0000256" key="5">
    <source>
        <dbReference type="ARBA" id="ARBA00023154"/>
    </source>
</evidence>
<dbReference type="STRING" id="1150625.Q75_07915"/>
<evidence type="ECO:0000313" key="11">
    <source>
        <dbReference type="Proteomes" id="UP000074108"/>
    </source>
</evidence>
<feature type="binding site" evidence="8">
    <location>
        <begin position="218"/>
        <end position="219"/>
    </location>
    <ligand>
        <name>substrate</name>
    </ligand>
</feature>
<dbReference type="InterPro" id="IPR001653">
    <property type="entry name" value="DAP_epimerase_DapF"/>
</dbReference>
<organism evidence="10 11">
    <name type="scientific">Bacillus coahuilensis p1.1.43</name>
    <dbReference type="NCBI Taxonomy" id="1150625"/>
    <lineage>
        <taxon>Bacteria</taxon>
        <taxon>Bacillati</taxon>
        <taxon>Bacillota</taxon>
        <taxon>Bacilli</taxon>
        <taxon>Bacillales</taxon>
        <taxon>Bacillaceae</taxon>
        <taxon>Bacillus</taxon>
    </lineage>
</organism>
<gene>
    <name evidence="8" type="primary">dapF</name>
    <name evidence="10" type="ORF">Q75_07915</name>
</gene>
<reference evidence="10 11" key="1">
    <citation type="journal article" date="2016" name="Front. Microbiol.">
        <title>Microevolution Analysis of Bacillus coahuilensis Unveils Differences in Phosphorus Acquisition Strategies and Their Regulation.</title>
        <authorList>
            <person name="Gomez-Lunar Z."/>
            <person name="Hernandez-Gonzalez I."/>
            <person name="Rodriguez-Torres M.D."/>
            <person name="Souza V."/>
            <person name="Olmedo-Alvarez G."/>
        </authorList>
    </citation>
    <scope>NUCLEOTIDE SEQUENCE [LARGE SCALE GENOMIC DNA]</scope>
    <source>
        <strain evidence="11">p1.1.43</strain>
    </source>
</reference>
<feature type="binding site" evidence="8">
    <location>
        <position position="13"/>
    </location>
    <ligand>
        <name>substrate</name>
    </ligand>
</feature>
<dbReference type="SUPFAM" id="SSF54506">
    <property type="entry name" value="Diaminopimelate epimerase-like"/>
    <property type="match status" value="2"/>
</dbReference>
<accession>A0A147K8B7</accession>
<evidence type="ECO:0000256" key="2">
    <source>
        <dbReference type="ARBA" id="ARBA00010219"/>
    </source>
</evidence>
<keyword evidence="6 8" id="KW-0413">Isomerase</keyword>
<keyword evidence="11" id="KW-1185">Reference proteome</keyword>
<feature type="site" description="Could be important to modulate the pK values of the two catalytic cysteine residues" evidence="8">
    <location>
        <position position="218"/>
    </location>
</feature>
<dbReference type="Pfam" id="PF01678">
    <property type="entry name" value="DAP_epimerase"/>
    <property type="match status" value="2"/>
</dbReference>
<feature type="binding site" evidence="8">
    <location>
        <position position="164"/>
    </location>
    <ligand>
        <name>substrate</name>
    </ligand>
</feature>
<name>A0A147K8B7_9BACI</name>
<comment type="pathway">
    <text evidence="1 8">Amino-acid biosynthesis; L-lysine biosynthesis via DAP pathway; DL-2,6-diaminopimelate from LL-2,6-diaminopimelate: step 1/1.</text>
</comment>
<dbReference type="GO" id="GO:0008837">
    <property type="term" value="F:diaminopimelate epimerase activity"/>
    <property type="evidence" value="ECO:0007669"/>
    <property type="project" value="UniProtKB-UniRule"/>
</dbReference>
<dbReference type="PATRIC" id="fig|1150625.3.peg.1673"/>
<feature type="binding site" evidence="8">
    <location>
        <position position="200"/>
    </location>
    <ligand>
        <name>substrate</name>
    </ligand>
</feature>
<feature type="active site" description="Proton donor" evidence="8">
    <location>
        <position position="76"/>
    </location>
</feature>
<dbReference type="OrthoDB" id="9805408at2"/>
<comment type="similarity">
    <text evidence="2 8">Belongs to the diaminopimelate epimerase family.</text>
</comment>
<feature type="binding site" evidence="8">
    <location>
        <begin position="77"/>
        <end position="78"/>
    </location>
    <ligand>
        <name>substrate</name>
    </ligand>
</feature>
<dbReference type="Proteomes" id="UP000074108">
    <property type="component" value="Unassembled WGS sequence"/>
</dbReference>
<dbReference type="PANTHER" id="PTHR31689:SF0">
    <property type="entry name" value="DIAMINOPIMELATE EPIMERASE"/>
    <property type="match status" value="1"/>
</dbReference>
<evidence type="ECO:0000256" key="1">
    <source>
        <dbReference type="ARBA" id="ARBA00005196"/>
    </source>
</evidence>
<feature type="binding site" evidence="8">
    <location>
        <position position="67"/>
    </location>
    <ligand>
        <name>substrate</name>
    </ligand>
</feature>
<keyword evidence="4 8" id="KW-0028">Amino-acid biosynthesis</keyword>
<evidence type="ECO:0000256" key="6">
    <source>
        <dbReference type="ARBA" id="ARBA00023235"/>
    </source>
</evidence>
<evidence type="ECO:0000313" key="10">
    <source>
        <dbReference type="EMBL" id="KUP06451.1"/>
    </source>
</evidence>
<comment type="function">
    <text evidence="8">Catalyzes the stereoinversion of LL-2,6-diaminopimelate (L,L-DAP) to meso-diaminopimelate (meso-DAP), a precursor of L-lysine and an essential component of the bacterial peptidoglycan.</text>
</comment>
<dbReference type="Gene3D" id="3.10.310.10">
    <property type="entry name" value="Diaminopimelate Epimerase, Chain A, domain 1"/>
    <property type="match status" value="2"/>
</dbReference>
<dbReference type="NCBIfam" id="TIGR00652">
    <property type="entry name" value="DapF"/>
    <property type="match status" value="1"/>
</dbReference>
<feature type="binding site" evidence="8">
    <location>
        <begin position="228"/>
        <end position="229"/>
    </location>
    <ligand>
        <name>substrate</name>
    </ligand>
</feature>
<dbReference type="PANTHER" id="PTHR31689">
    <property type="entry name" value="DIAMINOPIMELATE EPIMERASE, CHLOROPLASTIC"/>
    <property type="match status" value="1"/>
</dbReference>
<dbReference type="HAMAP" id="MF_00197">
    <property type="entry name" value="DAP_epimerase"/>
    <property type="match status" value="1"/>
</dbReference>
<evidence type="ECO:0000256" key="8">
    <source>
        <dbReference type="HAMAP-Rule" id="MF_00197"/>
    </source>
</evidence>
<keyword evidence="5 8" id="KW-0457">Lysine biosynthesis</keyword>
<dbReference type="AlphaFoldDB" id="A0A147K8B7"/>
<dbReference type="GO" id="GO:0009089">
    <property type="term" value="P:lysine biosynthetic process via diaminopimelate"/>
    <property type="evidence" value="ECO:0007669"/>
    <property type="project" value="UniProtKB-UniRule"/>
</dbReference>
<evidence type="ECO:0000256" key="4">
    <source>
        <dbReference type="ARBA" id="ARBA00022605"/>
    </source>
</evidence>
<evidence type="ECO:0000256" key="9">
    <source>
        <dbReference type="PROSITE-ProRule" id="PRU10125"/>
    </source>
</evidence>
<dbReference type="UniPathway" id="UPA00034">
    <property type="reaction ID" value="UER00025"/>
</dbReference>
<protein>
    <recommendedName>
        <fullName evidence="3 8">Diaminopimelate epimerase</fullName>
        <shortName evidence="8">DAP epimerase</shortName>
        <ecNumber evidence="3 8">5.1.1.7</ecNumber>
    </recommendedName>
    <alternativeName>
        <fullName evidence="8">PLP-independent amino acid racemase</fullName>
    </alternativeName>
</protein>
<dbReference type="EMBL" id="LDYG01000028">
    <property type="protein sequence ID" value="KUP06451.1"/>
    <property type="molecule type" value="Genomic_DNA"/>
</dbReference>
<comment type="catalytic activity">
    <reaction evidence="7 8">
        <text>(2S,6S)-2,6-diaminopimelate = meso-2,6-diaminopimelate</text>
        <dbReference type="Rhea" id="RHEA:15393"/>
        <dbReference type="ChEBI" id="CHEBI:57609"/>
        <dbReference type="ChEBI" id="CHEBI:57791"/>
        <dbReference type="EC" id="5.1.1.7"/>
    </reaction>
</comment>
<keyword evidence="8" id="KW-0963">Cytoplasm</keyword>
<sequence length="320" mass="35439">MNIPFIKCHGSSNDFLIIDEWSNALELTEELRISLAATLCDRKVLGADGILYISKSNRADAKMRVINADGSEASMCGNGLRCVARYVCEKLSVENAIIETMKAVLSVQKETDIFPDVLTYGVEIAPVSFDVQSLPMNVNGPTFHNEALSGFPPERLFTAVSVPNPHLITIVDKEVFLTNEQFEISTYLNSPNPICPDGVNVSYVHSIEKGKIFVRTYERGVGFTNACGTAMSASTLVSAIQGLQQMEQVVDVYNPGGRVQCVVHQNDEGYSMDLIGNATFSYYGEVYLEDNTITWAKKEETDEELKYEKLKENVNQFLSV</sequence>
<proteinExistence type="inferred from homology"/>